<organism evidence="1 2">
    <name type="scientific">Pistacia atlantica</name>
    <dbReference type="NCBI Taxonomy" id="434234"/>
    <lineage>
        <taxon>Eukaryota</taxon>
        <taxon>Viridiplantae</taxon>
        <taxon>Streptophyta</taxon>
        <taxon>Embryophyta</taxon>
        <taxon>Tracheophyta</taxon>
        <taxon>Spermatophyta</taxon>
        <taxon>Magnoliopsida</taxon>
        <taxon>eudicotyledons</taxon>
        <taxon>Gunneridae</taxon>
        <taxon>Pentapetalae</taxon>
        <taxon>rosids</taxon>
        <taxon>malvids</taxon>
        <taxon>Sapindales</taxon>
        <taxon>Anacardiaceae</taxon>
        <taxon>Pistacia</taxon>
    </lineage>
</organism>
<gene>
    <name evidence="1" type="ORF">Patl1_25600</name>
</gene>
<evidence type="ECO:0000313" key="1">
    <source>
        <dbReference type="EMBL" id="KAJ0092108.1"/>
    </source>
</evidence>
<protein>
    <submittedName>
        <fullName evidence="1">Uncharacterized protein</fullName>
    </submittedName>
</protein>
<dbReference type="Proteomes" id="UP001164250">
    <property type="component" value="Chromosome 7"/>
</dbReference>
<sequence length="134" mass="15648">MIEWSTGALLLLLSAWKATWLKGEEKAKAVEESIEALEKIEEELKEKKYFEGEGIGYLDLALGWIAKWLPVMEKVGSMQLLKEKKFPAITSWISKFLSHPAIKDKLPPWDELVVYLDEKREARYNSYYPKQREN</sequence>
<keyword evidence="2" id="KW-1185">Reference proteome</keyword>
<accession>A0ACC1AZV3</accession>
<evidence type="ECO:0000313" key="2">
    <source>
        <dbReference type="Proteomes" id="UP001164250"/>
    </source>
</evidence>
<name>A0ACC1AZV3_9ROSI</name>
<comment type="caution">
    <text evidence="1">The sequence shown here is derived from an EMBL/GenBank/DDBJ whole genome shotgun (WGS) entry which is preliminary data.</text>
</comment>
<proteinExistence type="predicted"/>
<dbReference type="EMBL" id="CM047903">
    <property type="protein sequence ID" value="KAJ0092108.1"/>
    <property type="molecule type" value="Genomic_DNA"/>
</dbReference>
<reference evidence="2" key="1">
    <citation type="journal article" date="2023" name="G3 (Bethesda)">
        <title>Genome assembly and association tests identify interacting loci associated with vigor, precocity, and sex in interspecific pistachio rootstocks.</title>
        <authorList>
            <person name="Palmer W."/>
            <person name="Jacygrad E."/>
            <person name="Sagayaradj S."/>
            <person name="Cavanaugh K."/>
            <person name="Han R."/>
            <person name="Bertier L."/>
            <person name="Beede B."/>
            <person name="Kafkas S."/>
            <person name="Golino D."/>
            <person name="Preece J."/>
            <person name="Michelmore R."/>
        </authorList>
    </citation>
    <scope>NUCLEOTIDE SEQUENCE [LARGE SCALE GENOMIC DNA]</scope>
</reference>